<organism evidence="8 9">
    <name type="scientific">Microscilla marina ATCC 23134</name>
    <dbReference type="NCBI Taxonomy" id="313606"/>
    <lineage>
        <taxon>Bacteria</taxon>
        <taxon>Pseudomonadati</taxon>
        <taxon>Bacteroidota</taxon>
        <taxon>Cytophagia</taxon>
        <taxon>Cytophagales</taxon>
        <taxon>Microscillaceae</taxon>
        <taxon>Microscilla</taxon>
    </lineage>
</organism>
<evidence type="ECO:0000259" key="7">
    <source>
        <dbReference type="Pfam" id="PF01145"/>
    </source>
</evidence>
<accession>A1ZRK3</accession>
<evidence type="ECO:0000256" key="3">
    <source>
        <dbReference type="ARBA" id="ARBA00007161"/>
    </source>
</evidence>
<evidence type="ECO:0000313" key="8">
    <source>
        <dbReference type="EMBL" id="EAY26908.1"/>
    </source>
</evidence>
<reference evidence="8 9" key="1">
    <citation type="submission" date="2007-01" db="EMBL/GenBank/DDBJ databases">
        <authorList>
            <person name="Haygood M."/>
            <person name="Podell S."/>
            <person name="Anderson C."/>
            <person name="Hopkinson B."/>
            <person name="Roe K."/>
            <person name="Barbeau K."/>
            <person name="Gaasterland T."/>
            <person name="Ferriera S."/>
            <person name="Johnson J."/>
            <person name="Kravitz S."/>
            <person name="Beeson K."/>
            <person name="Sutton G."/>
            <person name="Rogers Y.-H."/>
            <person name="Friedman R."/>
            <person name="Frazier M."/>
            <person name="Venter J.C."/>
        </authorList>
    </citation>
    <scope>NUCLEOTIDE SEQUENCE [LARGE SCALE GENOMIC DNA]</scope>
    <source>
        <strain evidence="8 9">ATCC 23134</strain>
    </source>
</reference>
<feature type="domain" description="Band 7" evidence="7">
    <location>
        <begin position="55"/>
        <end position="184"/>
    </location>
</feature>
<evidence type="ECO:0000256" key="4">
    <source>
        <dbReference type="ARBA" id="ARBA00022475"/>
    </source>
</evidence>
<dbReference type="AlphaFoldDB" id="A1ZRK3"/>
<keyword evidence="5" id="KW-0472">Membrane</keyword>
<dbReference type="eggNOG" id="COG2268">
    <property type="taxonomic scope" value="Bacteria"/>
</dbReference>
<dbReference type="InterPro" id="IPR001107">
    <property type="entry name" value="Band_7"/>
</dbReference>
<keyword evidence="9" id="KW-1185">Reference proteome</keyword>
<gene>
    <name evidence="8" type="ORF">M23134_03559</name>
</gene>
<comment type="similarity">
    <text evidence="3">Belongs to the band 7/mec-2 family. Flotillin subfamily.</text>
</comment>
<dbReference type="Gene3D" id="3.30.479.30">
    <property type="entry name" value="Band 7 domain"/>
    <property type="match status" value="1"/>
</dbReference>
<keyword evidence="4" id="KW-1003">Cell membrane</keyword>
<evidence type="ECO:0000313" key="9">
    <source>
        <dbReference type="Proteomes" id="UP000004095"/>
    </source>
</evidence>
<dbReference type="RefSeq" id="WP_002700021.1">
    <property type="nucleotide sequence ID" value="NZ_AAWS01000028.1"/>
</dbReference>
<dbReference type="OrthoDB" id="9815577at2"/>
<dbReference type="PANTHER" id="PTHR13806">
    <property type="entry name" value="FLOTILLIN-RELATED"/>
    <property type="match status" value="1"/>
</dbReference>
<comment type="subcellular location">
    <subcellularLocation>
        <location evidence="2">Cell membrane</location>
    </subcellularLocation>
    <subcellularLocation>
        <location evidence="1">Membrane</location>
        <topology evidence="1">Single-pass membrane protein</topology>
    </subcellularLocation>
</comment>
<dbReference type="EMBL" id="AAWS01000028">
    <property type="protein sequence ID" value="EAY26908.1"/>
    <property type="molecule type" value="Genomic_DNA"/>
</dbReference>
<evidence type="ECO:0000256" key="6">
    <source>
        <dbReference type="SAM" id="Coils"/>
    </source>
</evidence>
<evidence type="ECO:0000256" key="5">
    <source>
        <dbReference type="ARBA" id="ARBA00023136"/>
    </source>
</evidence>
<proteinExistence type="inferred from homology"/>
<dbReference type="GO" id="GO:0005886">
    <property type="term" value="C:plasma membrane"/>
    <property type="evidence" value="ECO:0007669"/>
    <property type="project" value="UniProtKB-SubCell"/>
</dbReference>
<feature type="coiled-coil region" evidence="6">
    <location>
        <begin position="276"/>
        <end position="303"/>
    </location>
</feature>
<protein>
    <submittedName>
        <fullName evidence="8">Putative secreted protein</fullName>
    </submittedName>
</protein>
<evidence type="ECO:0000256" key="1">
    <source>
        <dbReference type="ARBA" id="ARBA00004167"/>
    </source>
</evidence>
<sequence>MPLPVVLVIVTFACLIFMGAVLLYAQCIKIAPPGFALIRTGMAGSNVSFTRLLAYPVLHKVECMDIRYKHFTLICENNEGATCADDMQVNLHFSFMMRVNHSEDDIVKVAQSIGCQQVGQTATLRQLFEAKFLEAIKTTTRQFSYESLLKERDAYKAEVLQAIGGDLSGFILNNASITHIGLTPRQYLDPDILSGAKALKALTERLAQVHKDVSELPLTQTATNAKEQQFLLAFQQGESAAIHQAHIRFLREQGALDVRLVSLKVKLEAEVSPDIRTRLQKQIEDLKRKRQDLKTQFEVEKKSIKVRYQRKLLAAKRSNELPPEP</sequence>
<dbReference type="Proteomes" id="UP000004095">
    <property type="component" value="Unassembled WGS sequence"/>
</dbReference>
<name>A1ZRK3_MICM2</name>
<dbReference type="PANTHER" id="PTHR13806:SF31">
    <property type="entry name" value="FLOTILLIN-LIKE PROTEIN 1-RELATED"/>
    <property type="match status" value="1"/>
</dbReference>
<comment type="caution">
    <text evidence="8">The sequence shown here is derived from an EMBL/GenBank/DDBJ whole genome shotgun (WGS) entry which is preliminary data.</text>
</comment>
<dbReference type="InterPro" id="IPR036013">
    <property type="entry name" value="Band_7/SPFH_dom_sf"/>
</dbReference>
<evidence type="ECO:0000256" key="2">
    <source>
        <dbReference type="ARBA" id="ARBA00004236"/>
    </source>
</evidence>
<dbReference type="SUPFAM" id="SSF117892">
    <property type="entry name" value="Band 7/SPFH domain"/>
    <property type="match status" value="1"/>
</dbReference>
<keyword evidence="6" id="KW-0175">Coiled coil</keyword>
<dbReference type="InterPro" id="IPR027705">
    <property type="entry name" value="Flotillin_fam"/>
</dbReference>
<dbReference type="Pfam" id="PF01145">
    <property type="entry name" value="Band_7"/>
    <property type="match status" value="1"/>
</dbReference>